<comment type="similarity">
    <text evidence="2">Belongs to the threonine synthase family.</text>
</comment>
<evidence type="ECO:0000313" key="9">
    <source>
        <dbReference type="Proteomes" id="UP001501627"/>
    </source>
</evidence>
<accession>A0ABP7QF73</accession>
<comment type="caution">
    <text evidence="8">The sequence shown here is derived from an EMBL/GenBank/DDBJ whole genome shotgun (WGS) entry which is preliminary data.</text>
</comment>
<proteinExistence type="inferred from homology"/>
<dbReference type="RefSeq" id="WP_103044631.1">
    <property type="nucleotide sequence ID" value="NZ_BAABBP010000001.1"/>
</dbReference>
<dbReference type="InterPro" id="IPR029144">
    <property type="entry name" value="Thr_synth_N"/>
</dbReference>
<dbReference type="Proteomes" id="UP001501627">
    <property type="component" value="Unassembled WGS sequence"/>
</dbReference>
<sequence>MRYLSTRGDATPRQFCDILLEGLAPDGGLYLPEAYPQVGGRLAQLRQTYADQGYAALAFEILSLYIDDIPAQDLRAICAKTYTAEVFGTPQITPLRRLEGQLFIEALSNGPTLAFKDMAMQLLGNLFEYELARRGEELNILGATSGDTGSAAEYAMRGKKGVRVFMTSPHGRMSPFQQAQMFSLQDENIHNIAIEGVFDDCQDIVKAVSNDLEFKRQYKIGTVNSINWARLLAQVVYYFAGYFQATQADTEKVSFTVPSGNFGNICAGHVARQMGLPIARLVVATNENDVLDEFFRTGVYQVRGAAATYETSSPSMDISKASNFERFVFDLVGRDGARTRALFTDGVARQGRFDLSQDAAFADAAARFGFASGKSTHADRLATIRDCAQRLGQMVDTHTADGIKVAREHLGAEPMIVLETALPIKFAATIEEALGRPPERPARFDGIESLPKRVTVLPADVDQVKALIVRHCGA</sequence>
<dbReference type="SUPFAM" id="SSF53686">
    <property type="entry name" value="Tryptophan synthase beta subunit-like PLP-dependent enzymes"/>
    <property type="match status" value="1"/>
</dbReference>
<dbReference type="PANTHER" id="PTHR42690:SF1">
    <property type="entry name" value="THREONINE SYNTHASE-LIKE 2"/>
    <property type="match status" value="1"/>
</dbReference>
<dbReference type="Pfam" id="PF14821">
    <property type="entry name" value="Thr_synth_N"/>
    <property type="match status" value="1"/>
</dbReference>
<dbReference type="InterPro" id="IPR037158">
    <property type="entry name" value="Thr_synth_N_sf"/>
</dbReference>
<dbReference type="Gene3D" id="3.40.50.1100">
    <property type="match status" value="2"/>
</dbReference>
<evidence type="ECO:0000313" key="8">
    <source>
        <dbReference type="EMBL" id="GAA3981477.1"/>
    </source>
</evidence>
<dbReference type="NCBIfam" id="TIGR00260">
    <property type="entry name" value="thrC"/>
    <property type="match status" value="1"/>
</dbReference>
<organism evidence="8 9">
    <name type="scientific">Comamonas faecalis</name>
    <dbReference type="NCBI Taxonomy" id="1387849"/>
    <lineage>
        <taxon>Bacteria</taxon>
        <taxon>Pseudomonadati</taxon>
        <taxon>Pseudomonadota</taxon>
        <taxon>Betaproteobacteria</taxon>
        <taxon>Burkholderiales</taxon>
        <taxon>Comamonadaceae</taxon>
        <taxon>Comamonas</taxon>
    </lineage>
</organism>
<evidence type="ECO:0000256" key="3">
    <source>
        <dbReference type="ARBA" id="ARBA00022898"/>
    </source>
</evidence>
<dbReference type="InterPro" id="IPR004450">
    <property type="entry name" value="Thr_synthase-like"/>
</dbReference>
<evidence type="ECO:0000259" key="7">
    <source>
        <dbReference type="Pfam" id="PF14821"/>
    </source>
</evidence>
<dbReference type="EMBL" id="BAABBP010000001">
    <property type="protein sequence ID" value="GAA3981477.1"/>
    <property type="molecule type" value="Genomic_DNA"/>
</dbReference>
<feature type="domain" description="Threonine synthase N-terminal" evidence="7">
    <location>
        <begin position="2"/>
        <end position="82"/>
    </location>
</feature>
<reference evidence="9" key="1">
    <citation type="journal article" date="2019" name="Int. J. Syst. Evol. Microbiol.">
        <title>The Global Catalogue of Microorganisms (GCM) 10K type strain sequencing project: providing services to taxonomists for standard genome sequencing and annotation.</title>
        <authorList>
            <consortium name="The Broad Institute Genomics Platform"/>
            <consortium name="The Broad Institute Genome Sequencing Center for Infectious Disease"/>
            <person name="Wu L."/>
            <person name="Ma J."/>
        </authorList>
    </citation>
    <scope>NUCLEOTIDE SEQUENCE [LARGE SCALE GENOMIC DNA]</scope>
    <source>
        <strain evidence="9">JCM 17561</strain>
    </source>
</reference>
<dbReference type="InterPro" id="IPR051166">
    <property type="entry name" value="Threonine_Synthase"/>
</dbReference>
<gene>
    <name evidence="8" type="primary">thrC</name>
    <name evidence="8" type="ORF">GCM10022279_01380</name>
</gene>
<name>A0ABP7QF73_9BURK</name>
<keyword evidence="3" id="KW-0663">Pyridoxal phosphate</keyword>
<keyword evidence="4" id="KW-0456">Lyase</keyword>
<dbReference type="InterPro" id="IPR036052">
    <property type="entry name" value="TrpB-like_PALP_sf"/>
</dbReference>
<comment type="cofactor">
    <cofactor evidence="1">
        <name>pyridoxal 5'-phosphate</name>
        <dbReference type="ChEBI" id="CHEBI:597326"/>
    </cofactor>
</comment>
<dbReference type="Gene3D" id="3.90.1380.10">
    <property type="entry name" value="Threonine synthase, N-terminal domain"/>
    <property type="match status" value="1"/>
</dbReference>
<evidence type="ECO:0000256" key="5">
    <source>
        <dbReference type="NCBIfam" id="TIGR00260"/>
    </source>
</evidence>
<dbReference type="InterPro" id="IPR001926">
    <property type="entry name" value="TrpB-like_PALP"/>
</dbReference>
<evidence type="ECO:0000256" key="4">
    <source>
        <dbReference type="ARBA" id="ARBA00023239"/>
    </source>
</evidence>
<dbReference type="Pfam" id="PF00291">
    <property type="entry name" value="PALP"/>
    <property type="match status" value="1"/>
</dbReference>
<dbReference type="PANTHER" id="PTHR42690">
    <property type="entry name" value="THREONINE SYNTHASE FAMILY MEMBER"/>
    <property type="match status" value="1"/>
</dbReference>
<dbReference type="CDD" id="cd01560">
    <property type="entry name" value="Thr-synth_2"/>
    <property type="match status" value="1"/>
</dbReference>
<evidence type="ECO:0000259" key="6">
    <source>
        <dbReference type="Pfam" id="PF00291"/>
    </source>
</evidence>
<keyword evidence="9" id="KW-1185">Reference proteome</keyword>
<dbReference type="EC" id="4.2.3.1" evidence="5"/>
<protein>
    <recommendedName>
        <fullName evidence="5">Threonine synthase</fullName>
        <ecNumber evidence="5">4.2.3.1</ecNumber>
    </recommendedName>
</protein>
<evidence type="ECO:0000256" key="1">
    <source>
        <dbReference type="ARBA" id="ARBA00001933"/>
    </source>
</evidence>
<evidence type="ECO:0000256" key="2">
    <source>
        <dbReference type="ARBA" id="ARBA00005517"/>
    </source>
</evidence>
<dbReference type="Pfam" id="PF24857">
    <property type="entry name" value="THR4_C"/>
    <property type="match status" value="1"/>
</dbReference>
<feature type="domain" description="Tryptophan synthase beta chain-like PALP" evidence="6">
    <location>
        <begin position="93"/>
        <end position="338"/>
    </location>
</feature>